<evidence type="ECO:0000256" key="2">
    <source>
        <dbReference type="ARBA" id="ARBA00023067"/>
    </source>
</evidence>
<protein>
    <submittedName>
        <fullName evidence="5">DNA-binding protein HU-beta</fullName>
    </submittedName>
</protein>
<dbReference type="GO" id="GO:0030261">
    <property type="term" value="P:chromosome condensation"/>
    <property type="evidence" value="ECO:0007669"/>
    <property type="project" value="UniProtKB-KW"/>
</dbReference>
<dbReference type="RefSeq" id="WP_008688472.1">
    <property type="nucleotide sequence ID" value="NZ_AP024510.1"/>
</dbReference>
<dbReference type="GO" id="GO:0003677">
    <property type="term" value="F:DNA binding"/>
    <property type="evidence" value="ECO:0007669"/>
    <property type="project" value="UniProtKB-KW"/>
</dbReference>
<evidence type="ECO:0000256" key="4">
    <source>
        <dbReference type="RuleBase" id="RU003939"/>
    </source>
</evidence>
<dbReference type="SMART" id="SM00411">
    <property type="entry name" value="BHL"/>
    <property type="match status" value="1"/>
</dbReference>
<dbReference type="CDD" id="cd13831">
    <property type="entry name" value="HU"/>
    <property type="match status" value="1"/>
</dbReference>
<keyword evidence="6" id="KW-1185">Reference proteome</keyword>
<accession>A0A4V2VLD9</accession>
<dbReference type="SUPFAM" id="SSF47729">
    <property type="entry name" value="IHF-like DNA-binding proteins"/>
    <property type="match status" value="1"/>
</dbReference>
<organism evidence="5 6">
    <name type="scientific">Longicatena caecimuris</name>
    <dbReference type="NCBI Taxonomy" id="1796635"/>
    <lineage>
        <taxon>Bacteria</taxon>
        <taxon>Bacillati</taxon>
        <taxon>Bacillota</taxon>
        <taxon>Erysipelotrichia</taxon>
        <taxon>Erysipelotrichales</taxon>
        <taxon>Erysipelotrichaceae</taxon>
        <taxon>Longicatena</taxon>
    </lineage>
</organism>
<dbReference type="PANTHER" id="PTHR33175:SF3">
    <property type="entry name" value="DNA-BINDING PROTEIN HU-BETA"/>
    <property type="match status" value="1"/>
</dbReference>
<dbReference type="PRINTS" id="PR01727">
    <property type="entry name" value="DNABINDINGHU"/>
</dbReference>
<dbReference type="InterPro" id="IPR010992">
    <property type="entry name" value="IHF-like_DNA-bd_dom_sf"/>
</dbReference>
<dbReference type="PANTHER" id="PTHR33175">
    <property type="entry name" value="DNA-BINDING PROTEIN HU"/>
    <property type="match status" value="1"/>
</dbReference>
<name>A0A4V2VLD9_9FIRM</name>
<dbReference type="Proteomes" id="UP000295773">
    <property type="component" value="Unassembled WGS sequence"/>
</dbReference>
<dbReference type="Gene3D" id="4.10.520.10">
    <property type="entry name" value="IHF-like DNA-binding proteins"/>
    <property type="match status" value="1"/>
</dbReference>
<dbReference type="AlphaFoldDB" id="A0A4V2VLD9"/>
<dbReference type="GeneID" id="73795641"/>
<evidence type="ECO:0000313" key="6">
    <source>
        <dbReference type="Proteomes" id="UP000295773"/>
    </source>
</evidence>
<dbReference type="Pfam" id="PF00216">
    <property type="entry name" value="Bac_DNA_binding"/>
    <property type="match status" value="1"/>
</dbReference>
<dbReference type="PROSITE" id="PS00045">
    <property type="entry name" value="HISTONE_LIKE"/>
    <property type="match status" value="1"/>
</dbReference>
<dbReference type="InterPro" id="IPR000119">
    <property type="entry name" value="Hist_DNA-bd"/>
</dbReference>
<evidence type="ECO:0000256" key="1">
    <source>
        <dbReference type="ARBA" id="ARBA00010529"/>
    </source>
</evidence>
<gene>
    <name evidence="5" type="ORF">EDD61_101145</name>
</gene>
<reference evidence="5 6" key="1">
    <citation type="submission" date="2019-03" db="EMBL/GenBank/DDBJ databases">
        <title>Genomic Encyclopedia of Type Strains, Phase IV (KMG-IV): sequencing the most valuable type-strain genomes for metagenomic binning, comparative biology and taxonomic classification.</title>
        <authorList>
            <person name="Goeker M."/>
        </authorList>
    </citation>
    <scope>NUCLEOTIDE SEQUENCE [LARGE SCALE GENOMIC DNA]</scope>
    <source>
        <strain evidence="5 6">DSM 29481</strain>
    </source>
</reference>
<comment type="caution">
    <text evidence="5">The sequence shown here is derived from an EMBL/GenBank/DDBJ whole genome shotgun (WGS) entry which is preliminary data.</text>
</comment>
<dbReference type="GO" id="GO:0030527">
    <property type="term" value="F:structural constituent of chromatin"/>
    <property type="evidence" value="ECO:0007669"/>
    <property type="project" value="InterPro"/>
</dbReference>
<evidence type="ECO:0000313" key="5">
    <source>
        <dbReference type="EMBL" id="TCU63493.1"/>
    </source>
</evidence>
<dbReference type="EMBL" id="SMBP01000001">
    <property type="protein sequence ID" value="TCU63493.1"/>
    <property type="molecule type" value="Genomic_DNA"/>
</dbReference>
<comment type="similarity">
    <text evidence="1 4">Belongs to the bacterial histone-like protein family.</text>
</comment>
<keyword evidence="2" id="KW-0226">DNA condensation</keyword>
<proteinExistence type="inferred from homology"/>
<keyword evidence="3 5" id="KW-0238">DNA-binding</keyword>
<dbReference type="InterPro" id="IPR020816">
    <property type="entry name" value="Histone-like_DNA-bd_CS"/>
</dbReference>
<sequence>MSEILNKKALVEVVAEKLEMTKKDATVAVDTVFEEITKTLADGGKVDLSGFGKFEVAERPARMGINPATKEPLPIAASKAPKFKAAKALKDAVK</sequence>
<evidence type="ECO:0000256" key="3">
    <source>
        <dbReference type="ARBA" id="ARBA00023125"/>
    </source>
</evidence>